<sequence length="264" mass="27782">MTSIDEKRVYSDREGTTTVFVATELGVARVEASGDIVGEFAIAHRCVARDVATADGSLAVATDEDVLDGDFSPLDFGPAVAVGFDGDDLVTAGEDGTLARYDGDWHELASLPEVRAIDGNLVATADGVYQIVDDGVRHVGLDDVRDVSTDGVPLAATADGLYRLGNGWMDAMAGDFRVVNATDEPTETAYAGTADTLFSKSGGEWGESVEWEEVALPVDEPIVDLEFGNGVHAVTESGTFLSSVGDGWRSRHLGLKGVRALAVR</sequence>
<proteinExistence type="predicted"/>
<evidence type="ECO:0000259" key="1">
    <source>
        <dbReference type="Pfam" id="PF23366"/>
    </source>
</evidence>
<dbReference type="EMBL" id="FTNO01000002">
    <property type="protein sequence ID" value="SIR55597.1"/>
    <property type="molecule type" value="Genomic_DNA"/>
</dbReference>
<evidence type="ECO:0000313" key="3">
    <source>
        <dbReference type="Proteomes" id="UP000186914"/>
    </source>
</evidence>
<organism evidence="2 3">
    <name type="scientific">Haladaptatus litoreus</name>
    <dbReference type="NCBI Taxonomy" id="553468"/>
    <lineage>
        <taxon>Archaea</taxon>
        <taxon>Methanobacteriati</taxon>
        <taxon>Methanobacteriota</taxon>
        <taxon>Stenosarchaea group</taxon>
        <taxon>Halobacteria</taxon>
        <taxon>Halobacteriales</taxon>
        <taxon>Haladaptataceae</taxon>
        <taxon>Haladaptatus</taxon>
    </lineage>
</organism>
<accession>A0A1N7BW51</accession>
<evidence type="ECO:0000313" key="2">
    <source>
        <dbReference type="EMBL" id="SIR55597.1"/>
    </source>
</evidence>
<dbReference type="OrthoDB" id="213812at2157"/>
<gene>
    <name evidence="2" type="ORF">SAMN05421858_2796</name>
</gene>
<dbReference type="RefSeq" id="WP_076430775.1">
    <property type="nucleotide sequence ID" value="NZ_FTNO01000002.1"/>
</dbReference>
<dbReference type="Proteomes" id="UP000186914">
    <property type="component" value="Unassembled WGS sequence"/>
</dbReference>
<protein>
    <recommendedName>
        <fullName evidence="1">HVO-0234-like beta-propeller domain-containing protein</fullName>
    </recommendedName>
</protein>
<name>A0A1N7BW51_9EURY</name>
<keyword evidence="3" id="KW-1185">Reference proteome</keyword>
<dbReference type="InterPro" id="IPR056505">
    <property type="entry name" value="Beta-prop_HVO_0234"/>
</dbReference>
<dbReference type="AlphaFoldDB" id="A0A1N7BW51"/>
<dbReference type="Pfam" id="PF23366">
    <property type="entry name" value="Beta-prop_HVO_0234"/>
    <property type="match status" value="1"/>
</dbReference>
<reference evidence="3" key="1">
    <citation type="submission" date="2017-01" db="EMBL/GenBank/DDBJ databases">
        <authorList>
            <person name="Varghese N."/>
            <person name="Submissions S."/>
        </authorList>
    </citation>
    <scope>NUCLEOTIDE SEQUENCE [LARGE SCALE GENOMIC DNA]</scope>
    <source>
        <strain evidence="3">CGMCC 1.7737</strain>
    </source>
</reference>
<feature type="domain" description="HVO-0234-like beta-propeller" evidence="1">
    <location>
        <begin position="3"/>
        <end position="264"/>
    </location>
</feature>